<keyword evidence="7" id="KW-0630">Potassium</keyword>
<evidence type="ECO:0000256" key="3">
    <source>
        <dbReference type="ARBA" id="ARBA00022538"/>
    </source>
</evidence>
<dbReference type="GO" id="GO:0001508">
    <property type="term" value="P:action potential"/>
    <property type="evidence" value="ECO:0007669"/>
    <property type="project" value="TreeGrafter"/>
</dbReference>
<feature type="transmembrane region" description="Helical" evidence="12">
    <location>
        <begin position="79"/>
        <end position="98"/>
    </location>
</feature>
<feature type="transmembrane region" description="Helical" evidence="12">
    <location>
        <begin position="110"/>
        <end position="131"/>
    </location>
</feature>
<evidence type="ECO:0000256" key="9">
    <source>
        <dbReference type="ARBA" id="ARBA00023065"/>
    </source>
</evidence>
<dbReference type="PANTHER" id="PTHR11537">
    <property type="entry name" value="VOLTAGE-GATED POTASSIUM CHANNEL"/>
    <property type="match status" value="1"/>
</dbReference>
<feature type="transmembrane region" description="Helical" evidence="12">
    <location>
        <begin position="151"/>
        <end position="168"/>
    </location>
</feature>
<feature type="transmembrane region" description="Helical" evidence="12">
    <location>
        <begin position="49"/>
        <end position="67"/>
    </location>
</feature>
<keyword evidence="10 12" id="KW-0472">Membrane</keyword>
<keyword evidence="2" id="KW-0813">Transport</keyword>
<keyword evidence="15" id="KW-1185">Reference proteome</keyword>
<dbReference type="Pfam" id="PF00520">
    <property type="entry name" value="Ion_trans"/>
    <property type="match status" value="1"/>
</dbReference>
<evidence type="ECO:0000259" key="13">
    <source>
        <dbReference type="Pfam" id="PF00520"/>
    </source>
</evidence>
<evidence type="ECO:0000256" key="4">
    <source>
        <dbReference type="ARBA" id="ARBA00022692"/>
    </source>
</evidence>
<keyword evidence="9" id="KW-0406">Ion transport</keyword>
<evidence type="ECO:0000313" key="14">
    <source>
        <dbReference type="EMBL" id="RCX10847.1"/>
    </source>
</evidence>
<dbReference type="Gene3D" id="1.10.287.70">
    <property type="match status" value="1"/>
</dbReference>
<keyword evidence="3" id="KW-0633">Potassium transport</keyword>
<feature type="domain" description="Ion transport" evidence="13">
    <location>
        <begin position="48"/>
        <end position="263"/>
    </location>
</feature>
<keyword evidence="5" id="KW-0631">Potassium channel</keyword>
<evidence type="ECO:0000256" key="12">
    <source>
        <dbReference type="SAM" id="Phobius"/>
    </source>
</evidence>
<evidence type="ECO:0000256" key="6">
    <source>
        <dbReference type="ARBA" id="ARBA00022882"/>
    </source>
</evidence>
<dbReference type="AlphaFoldDB" id="A0A369ARJ4"/>
<keyword evidence="6" id="KW-0851">Voltage-gated channel</keyword>
<name>A0A369ARJ4_9BURK</name>
<dbReference type="Proteomes" id="UP000252174">
    <property type="component" value="Unassembled WGS sequence"/>
</dbReference>
<dbReference type="InterPro" id="IPR028325">
    <property type="entry name" value="VG_K_chnl"/>
</dbReference>
<evidence type="ECO:0000256" key="5">
    <source>
        <dbReference type="ARBA" id="ARBA00022826"/>
    </source>
</evidence>
<evidence type="ECO:0000256" key="11">
    <source>
        <dbReference type="ARBA" id="ARBA00023303"/>
    </source>
</evidence>
<keyword evidence="4 12" id="KW-0812">Transmembrane</keyword>
<feature type="transmembrane region" description="Helical" evidence="12">
    <location>
        <begin position="175"/>
        <end position="196"/>
    </location>
</feature>
<evidence type="ECO:0000256" key="1">
    <source>
        <dbReference type="ARBA" id="ARBA00004141"/>
    </source>
</evidence>
<keyword evidence="8 12" id="KW-1133">Transmembrane helix</keyword>
<dbReference type="GO" id="GO:0005249">
    <property type="term" value="F:voltage-gated potassium channel activity"/>
    <property type="evidence" value="ECO:0007669"/>
    <property type="project" value="InterPro"/>
</dbReference>
<keyword evidence="11 14" id="KW-0407">Ion channel</keyword>
<comment type="subcellular location">
    <subcellularLocation>
        <location evidence="1">Membrane</location>
        <topology evidence="1">Multi-pass membrane protein</topology>
    </subcellularLocation>
</comment>
<accession>A0A369ARJ4</accession>
<proteinExistence type="predicted"/>
<dbReference type="Gene3D" id="1.20.120.350">
    <property type="entry name" value="Voltage-gated potassium channels. Chain C"/>
    <property type="match status" value="1"/>
</dbReference>
<evidence type="ECO:0000256" key="7">
    <source>
        <dbReference type="ARBA" id="ARBA00022958"/>
    </source>
</evidence>
<dbReference type="InterPro" id="IPR005821">
    <property type="entry name" value="Ion_trans_dom"/>
</dbReference>
<evidence type="ECO:0000256" key="8">
    <source>
        <dbReference type="ARBA" id="ARBA00022989"/>
    </source>
</evidence>
<evidence type="ECO:0000313" key="15">
    <source>
        <dbReference type="Proteomes" id="UP000252174"/>
    </source>
</evidence>
<dbReference type="EMBL" id="QPJU01000002">
    <property type="protein sequence ID" value="RCX10847.1"/>
    <property type="molecule type" value="Genomic_DNA"/>
</dbReference>
<evidence type="ECO:0000256" key="2">
    <source>
        <dbReference type="ARBA" id="ARBA00022448"/>
    </source>
</evidence>
<protein>
    <submittedName>
        <fullName evidence="14">Voltage-gated potassium channel</fullName>
    </submittedName>
</protein>
<dbReference type="InterPro" id="IPR027359">
    <property type="entry name" value="Volt_channel_dom_sf"/>
</dbReference>
<sequence length="314" mass="34991">MERNEKMYQKRGKRPGLPSRKALAGQPLQGWRLHLYTIIFESDTRAGRWFDQGLIVAILLSVAVVMADSVPTLHQHWSGLFTSAEWAFTLLFTLEYLLRLACVPHPWRYATSFFGIVDLLALLPTYLALLLPEAHVLIDVRVLRLLRVFRVFKLTAYMTEYRGLALALRASRRKITVFITGVLMVVLVLGTLMYVIEGPANGFTTIPTSVYWAITTMTTVGFGDIAPKTELGRFISSMMMLLGWGTLAVPTGIVTAEMAAQRQAMLGLAPTPVTTRTCPECLSEGHLPEARFCMHCGALLPPWQHDAQAVQADV</sequence>
<feature type="transmembrane region" description="Helical" evidence="12">
    <location>
        <begin position="234"/>
        <end position="256"/>
    </location>
</feature>
<evidence type="ECO:0000256" key="10">
    <source>
        <dbReference type="ARBA" id="ARBA00023136"/>
    </source>
</evidence>
<dbReference type="SUPFAM" id="SSF81324">
    <property type="entry name" value="Voltage-gated potassium channels"/>
    <property type="match status" value="1"/>
</dbReference>
<dbReference type="PRINTS" id="PR00169">
    <property type="entry name" value="KCHANNEL"/>
</dbReference>
<reference evidence="14 15" key="1">
    <citation type="submission" date="2018-07" db="EMBL/GenBank/DDBJ databases">
        <title>Genomic Encyclopedia of Type Strains, Phase IV (KMG-IV): sequencing the most valuable type-strain genomes for metagenomic binning, comparative biology and taxonomic classification.</title>
        <authorList>
            <person name="Goeker M."/>
        </authorList>
    </citation>
    <scope>NUCLEOTIDE SEQUENCE [LARGE SCALE GENOMIC DNA]</scope>
    <source>
        <strain evidence="14 15">DSM 100911</strain>
    </source>
</reference>
<organism evidence="14 15">
    <name type="scientific">Extensimonas vulgaris</name>
    <dbReference type="NCBI Taxonomy" id="1031594"/>
    <lineage>
        <taxon>Bacteria</taxon>
        <taxon>Pseudomonadati</taxon>
        <taxon>Pseudomonadota</taxon>
        <taxon>Betaproteobacteria</taxon>
        <taxon>Burkholderiales</taxon>
        <taxon>Comamonadaceae</taxon>
        <taxon>Extensimonas</taxon>
    </lineage>
</organism>
<dbReference type="GO" id="GO:0008076">
    <property type="term" value="C:voltage-gated potassium channel complex"/>
    <property type="evidence" value="ECO:0007669"/>
    <property type="project" value="InterPro"/>
</dbReference>
<comment type="caution">
    <text evidence="14">The sequence shown here is derived from an EMBL/GenBank/DDBJ whole genome shotgun (WGS) entry which is preliminary data.</text>
</comment>
<dbReference type="PANTHER" id="PTHR11537:SF254">
    <property type="entry name" value="POTASSIUM VOLTAGE-GATED CHANNEL PROTEIN SHAB"/>
    <property type="match status" value="1"/>
</dbReference>
<gene>
    <name evidence="14" type="ORF">DFR45_102249</name>
</gene>